<keyword evidence="3" id="KW-1185">Reference proteome</keyword>
<dbReference type="InterPro" id="IPR052164">
    <property type="entry name" value="Anthracycline_SecMetBiosynth"/>
</dbReference>
<evidence type="ECO:0000259" key="1">
    <source>
        <dbReference type="PROSITE" id="PS51819"/>
    </source>
</evidence>
<dbReference type="InterPro" id="IPR004360">
    <property type="entry name" value="Glyas_Fos-R_dOase_dom"/>
</dbReference>
<evidence type="ECO:0000313" key="2">
    <source>
        <dbReference type="EMBL" id="MDY7230136.1"/>
    </source>
</evidence>
<dbReference type="SUPFAM" id="SSF54593">
    <property type="entry name" value="Glyoxalase/Bleomycin resistance protein/Dihydroxybiphenyl dioxygenase"/>
    <property type="match status" value="2"/>
</dbReference>
<reference evidence="2 3" key="1">
    <citation type="submission" date="2023-12" db="EMBL/GenBank/DDBJ databases">
        <title>the genome sequence of Hyalangium sp. s54d21.</title>
        <authorList>
            <person name="Zhang X."/>
        </authorList>
    </citation>
    <scope>NUCLEOTIDE SEQUENCE [LARGE SCALE GENOMIC DNA]</scope>
    <source>
        <strain evidence="3">s54d21</strain>
    </source>
</reference>
<feature type="domain" description="VOC" evidence="1">
    <location>
        <begin position="10"/>
        <end position="126"/>
    </location>
</feature>
<dbReference type="RefSeq" id="WP_321548858.1">
    <property type="nucleotide sequence ID" value="NZ_JAXIVS010000010.1"/>
</dbReference>
<dbReference type="Gene3D" id="3.10.180.10">
    <property type="entry name" value="2,3-Dihydroxybiphenyl 1,2-Dioxygenase, domain 1"/>
    <property type="match status" value="2"/>
</dbReference>
<name>A0ABU5H9H6_9BACT</name>
<gene>
    <name evidence="2" type="ORF">SYV04_27320</name>
</gene>
<dbReference type="InterPro" id="IPR029068">
    <property type="entry name" value="Glyas_Bleomycin-R_OHBP_Dase"/>
</dbReference>
<dbReference type="PROSITE" id="PS51819">
    <property type="entry name" value="VOC"/>
    <property type="match status" value="2"/>
</dbReference>
<dbReference type="PANTHER" id="PTHR33993">
    <property type="entry name" value="GLYOXALASE-RELATED"/>
    <property type="match status" value="1"/>
</dbReference>
<organism evidence="2 3">
    <name type="scientific">Hyalangium rubrum</name>
    <dbReference type="NCBI Taxonomy" id="3103134"/>
    <lineage>
        <taxon>Bacteria</taxon>
        <taxon>Pseudomonadati</taxon>
        <taxon>Myxococcota</taxon>
        <taxon>Myxococcia</taxon>
        <taxon>Myxococcales</taxon>
        <taxon>Cystobacterineae</taxon>
        <taxon>Archangiaceae</taxon>
        <taxon>Hyalangium</taxon>
    </lineage>
</organism>
<feature type="domain" description="VOC" evidence="1">
    <location>
        <begin position="140"/>
        <end position="251"/>
    </location>
</feature>
<proteinExistence type="predicted"/>
<dbReference type="EMBL" id="JAXIVS010000010">
    <property type="protein sequence ID" value="MDY7230136.1"/>
    <property type="molecule type" value="Genomic_DNA"/>
</dbReference>
<dbReference type="PANTHER" id="PTHR33993:SF14">
    <property type="entry name" value="GB|AAF24581.1"/>
    <property type="match status" value="1"/>
</dbReference>
<comment type="caution">
    <text evidence="2">The sequence shown here is derived from an EMBL/GenBank/DDBJ whole genome shotgun (WGS) entry which is preliminary data.</text>
</comment>
<accession>A0ABU5H9H6</accession>
<dbReference type="InterPro" id="IPR037523">
    <property type="entry name" value="VOC_core"/>
</dbReference>
<protein>
    <submittedName>
        <fullName evidence="2">VOC family protein</fullName>
    </submittedName>
</protein>
<dbReference type="Proteomes" id="UP001291309">
    <property type="component" value="Unassembled WGS sequence"/>
</dbReference>
<dbReference type="Pfam" id="PF00903">
    <property type="entry name" value="Glyoxalase"/>
    <property type="match status" value="2"/>
</dbReference>
<sequence>MSEKRFTPGRVTWRELMTLDSQRAKAFYGELFGWTFVPFDLGPDGGNYEGIKLGEKLIGGIWEIRKGESPTSIFMSYVSVKDVDAAAKRAQENGGQVAHGPKDIPNMGRFAVLMDSDNAVIIAYQDLNGDPEPAMPKAGEFCWETLSTNDVERAKAFYSKVFGWQARSFQGGMSVFGVDDTPEGAVADIEKAQNMPPQWFTYVVVDRIETARDKAAKLGAQVLVPLVEVPNIGRIAMIVDPTGAPLGLFDHGGKA</sequence>
<evidence type="ECO:0000313" key="3">
    <source>
        <dbReference type="Proteomes" id="UP001291309"/>
    </source>
</evidence>
<dbReference type="CDD" id="cd07247">
    <property type="entry name" value="SgaA_N_like"/>
    <property type="match status" value="2"/>
</dbReference>